<name>A0A7S1I9R3_9EUGL</name>
<dbReference type="AlphaFoldDB" id="A0A7S1I9R3"/>
<organism evidence="1">
    <name type="scientific">Eutreptiella gymnastica</name>
    <dbReference type="NCBI Taxonomy" id="73025"/>
    <lineage>
        <taxon>Eukaryota</taxon>
        <taxon>Discoba</taxon>
        <taxon>Euglenozoa</taxon>
        <taxon>Euglenida</taxon>
        <taxon>Spirocuta</taxon>
        <taxon>Euglenophyceae</taxon>
        <taxon>Eutreptiales</taxon>
        <taxon>Eutreptiaceae</taxon>
        <taxon>Eutreptiella</taxon>
    </lineage>
</organism>
<accession>A0A7S1I9R3</accession>
<reference evidence="1" key="1">
    <citation type="submission" date="2021-01" db="EMBL/GenBank/DDBJ databases">
        <authorList>
            <person name="Corre E."/>
            <person name="Pelletier E."/>
            <person name="Niang G."/>
            <person name="Scheremetjew M."/>
            <person name="Finn R."/>
            <person name="Kale V."/>
            <person name="Holt S."/>
            <person name="Cochrane G."/>
            <person name="Meng A."/>
            <person name="Brown T."/>
            <person name="Cohen L."/>
        </authorList>
    </citation>
    <scope>NUCLEOTIDE SEQUENCE</scope>
    <source>
        <strain evidence="1">NIES-381</strain>
    </source>
</reference>
<gene>
    <name evidence="1" type="ORF">EGYM00392_LOCUS16815</name>
</gene>
<proteinExistence type="predicted"/>
<dbReference type="EMBL" id="HBGA01045982">
    <property type="protein sequence ID" value="CAD9005727.1"/>
    <property type="molecule type" value="Transcribed_RNA"/>
</dbReference>
<sequence length="121" mass="13117">MYQETTIMPKPDPLFPQSKCPNCHDPFSTEKLDHCGALALAQPCLLAPLTFFSDPWLKPGYGPATGMFIAAQAAVSVKSHWWSLVPPGLGPNMAVAWLRLPAILPLALLRMCSMALQAALD</sequence>
<protein>
    <submittedName>
        <fullName evidence="1">Uncharacterized protein</fullName>
    </submittedName>
</protein>
<evidence type="ECO:0000313" key="1">
    <source>
        <dbReference type="EMBL" id="CAD9005727.1"/>
    </source>
</evidence>